<proteinExistence type="predicted"/>
<evidence type="ECO:0000313" key="2">
    <source>
        <dbReference type="EMBL" id="KAF6038825.1"/>
    </source>
</evidence>
<name>A0A7J7KKJ8_BUGNE</name>
<organism evidence="2 3">
    <name type="scientific">Bugula neritina</name>
    <name type="common">Brown bryozoan</name>
    <name type="synonym">Sertularia neritina</name>
    <dbReference type="NCBI Taxonomy" id="10212"/>
    <lineage>
        <taxon>Eukaryota</taxon>
        <taxon>Metazoa</taxon>
        <taxon>Spiralia</taxon>
        <taxon>Lophotrochozoa</taxon>
        <taxon>Bryozoa</taxon>
        <taxon>Gymnolaemata</taxon>
        <taxon>Cheilostomatida</taxon>
        <taxon>Flustrina</taxon>
        <taxon>Buguloidea</taxon>
        <taxon>Bugulidae</taxon>
        <taxon>Bugula</taxon>
    </lineage>
</organism>
<reference evidence="2" key="1">
    <citation type="submission" date="2020-06" db="EMBL/GenBank/DDBJ databases">
        <title>Draft genome of Bugula neritina, a colonial animal packing powerful symbionts and potential medicines.</title>
        <authorList>
            <person name="Rayko M."/>
        </authorList>
    </citation>
    <scope>NUCLEOTIDE SEQUENCE [LARGE SCALE GENOMIC DNA]</scope>
    <source>
        <strain evidence="2">Kwan_BN1</strain>
    </source>
</reference>
<protein>
    <submittedName>
        <fullName evidence="2">Uncharacterized protein</fullName>
    </submittedName>
</protein>
<feature type="transmembrane region" description="Helical" evidence="1">
    <location>
        <begin position="105"/>
        <end position="123"/>
    </location>
</feature>
<dbReference type="AlphaFoldDB" id="A0A7J7KKJ8"/>
<accession>A0A7J7KKJ8</accession>
<keyword evidence="1" id="KW-0472">Membrane</keyword>
<keyword evidence="1" id="KW-1133">Transmembrane helix</keyword>
<sequence length="133" mass="15279">MSASTKSVKPFGEWKTPISSAIATAKASRFQDLVLDATDNGNDVVYWSEIRFDEGGRTVVSSCEVGKSEPKDWTPAGFSARTLYMNMEVYITYNIMKVLSYIVHYYLYTVYYMHLFITLYYNIKFPIKDCINS</sequence>
<keyword evidence="1" id="KW-0812">Transmembrane</keyword>
<evidence type="ECO:0000256" key="1">
    <source>
        <dbReference type="SAM" id="Phobius"/>
    </source>
</evidence>
<evidence type="ECO:0000313" key="3">
    <source>
        <dbReference type="Proteomes" id="UP000593567"/>
    </source>
</evidence>
<comment type="caution">
    <text evidence="2">The sequence shown here is derived from an EMBL/GenBank/DDBJ whole genome shotgun (WGS) entry which is preliminary data.</text>
</comment>
<gene>
    <name evidence="2" type="ORF">EB796_002863</name>
</gene>
<dbReference type="EMBL" id="VXIV02000344">
    <property type="protein sequence ID" value="KAF6038825.1"/>
    <property type="molecule type" value="Genomic_DNA"/>
</dbReference>
<dbReference type="Proteomes" id="UP000593567">
    <property type="component" value="Unassembled WGS sequence"/>
</dbReference>
<dbReference type="OrthoDB" id="416344at2759"/>
<keyword evidence="3" id="KW-1185">Reference proteome</keyword>